<accession>A0A9D0Z2J8</accession>
<comment type="caution">
    <text evidence="3">The sequence shown here is derived from an EMBL/GenBank/DDBJ whole genome shotgun (WGS) entry which is preliminary data.</text>
</comment>
<dbReference type="SUPFAM" id="SSF52540">
    <property type="entry name" value="P-loop containing nucleoside triphosphate hydrolases"/>
    <property type="match status" value="1"/>
</dbReference>
<reference evidence="3" key="2">
    <citation type="journal article" date="2021" name="PeerJ">
        <title>Extensive microbial diversity within the chicken gut microbiome revealed by metagenomics and culture.</title>
        <authorList>
            <person name="Gilroy R."/>
            <person name="Ravi A."/>
            <person name="Getino M."/>
            <person name="Pursley I."/>
            <person name="Horton D.L."/>
            <person name="Alikhan N.F."/>
            <person name="Baker D."/>
            <person name="Gharbi K."/>
            <person name="Hall N."/>
            <person name="Watson M."/>
            <person name="Adriaenssens E.M."/>
            <person name="Foster-Nyarko E."/>
            <person name="Jarju S."/>
            <person name="Secka A."/>
            <person name="Antonio M."/>
            <person name="Oren A."/>
            <person name="Chaudhuri R.R."/>
            <person name="La Ragione R."/>
            <person name="Hildebrand F."/>
            <person name="Pallen M.J."/>
        </authorList>
    </citation>
    <scope>NUCLEOTIDE SEQUENCE</scope>
    <source>
        <strain evidence="3">13361</strain>
    </source>
</reference>
<proteinExistence type="predicted"/>
<dbReference type="Proteomes" id="UP000886796">
    <property type="component" value="Unassembled WGS sequence"/>
</dbReference>
<evidence type="ECO:0000313" key="4">
    <source>
        <dbReference type="Proteomes" id="UP000886796"/>
    </source>
</evidence>
<sequence length="327" mass="36509">MAYSQEIISRARRKLESQKADWESRQRQHQQQVYAAIPRVREIDMLLRRNMTAAAQAVFTQGGDARAAMEQVRQENQTLQQEREDLIVAQFPPEYAREDPICPHCGGSGYVGSRMCSCLLELCRQEQKKELALLTCGEGRFTDFILEYYSDAVDPKLGVSPRAVMRGNFAVCRRYGENFSLDKGNLLFVGGTGLGKTFLSACIATSATEQGFSVDYEPAGHLFQKLERNRFSPTPETAAAVARLEACDLLIVDDLGTELPGNFVTAALYNLLNDRLLAGKPMVISTNLTMDEVAGRYSPQIASRLQGSFQRLTFVGQDIRILKNRGF</sequence>
<dbReference type="PANTHER" id="PTHR30050">
    <property type="entry name" value="CHROMOSOMAL REPLICATION INITIATOR PROTEIN DNAA"/>
    <property type="match status" value="1"/>
</dbReference>
<dbReference type="InterPro" id="IPR002611">
    <property type="entry name" value="IstB_ATP-bd"/>
</dbReference>
<dbReference type="PANTHER" id="PTHR30050:SF4">
    <property type="entry name" value="ATP-BINDING PROTEIN RV3427C IN INSERTION SEQUENCE-RELATED"/>
    <property type="match status" value="1"/>
</dbReference>
<keyword evidence="3" id="KW-0547">Nucleotide-binding</keyword>
<dbReference type="GO" id="GO:0006260">
    <property type="term" value="P:DNA replication"/>
    <property type="evidence" value="ECO:0007669"/>
    <property type="project" value="TreeGrafter"/>
</dbReference>
<gene>
    <name evidence="3" type="ORF">IAB74_06205</name>
</gene>
<organism evidence="3 4">
    <name type="scientific">Candidatus Faecousia excrementigallinarum</name>
    <dbReference type="NCBI Taxonomy" id="2840806"/>
    <lineage>
        <taxon>Bacteria</taxon>
        <taxon>Bacillati</taxon>
        <taxon>Bacillota</taxon>
        <taxon>Clostridia</taxon>
        <taxon>Eubacteriales</taxon>
        <taxon>Oscillospiraceae</taxon>
        <taxon>Faecousia</taxon>
    </lineage>
</organism>
<evidence type="ECO:0000256" key="1">
    <source>
        <dbReference type="SAM" id="Coils"/>
    </source>
</evidence>
<dbReference type="Gene3D" id="3.40.50.300">
    <property type="entry name" value="P-loop containing nucleotide triphosphate hydrolases"/>
    <property type="match status" value="1"/>
</dbReference>
<keyword evidence="3" id="KW-0067">ATP-binding</keyword>
<keyword evidence="1" id="KW-0175">Coiled coil</keyword>
<feature type="coiled-coil region" evidence="1">
    <location>
        <begin position="62"/>
        <end position="89"/>
    </location>
</feature>
<dbReference type="EMBL" id="DVFK01000085">
    <property type="protein sequence ID" value="HIQ68081.1"/>
    <property type="molecule type" value="Genomic_DNA"/>
</dbReference>
<feature type="domain" description="IstB-like ATP-binding" evidence="2">
    <location>
        <begin position="179"/>
        <end position="292"/>
    </location>
</feature>
<evidence type="ECO:0000259" key="2">
    <source>
        <dbReference type="Pfam" id="PF01695"/>
    </source>
</evidence>
<name>A0A9D0Z2J8_9FIRM</name>
<reference evidence="3" key="1">
    <citation type="submission" date="2020-10" db="EMBL/GenBank/DDBJ databases">
        <authorList>
            <person name="Gilroy R."/>
        </authorList>
    </citation>
    <scope>NUCLEOTIDE SEQUENCE</scope>
    <source>
        <strain evidence="3">13361</strain>
    </source>
</reference>
<dbReference type="AlphaFoldDB" id="A0A9D0Z2J8"/>
<dbReference type="NCBIfam" id="NF005304">
    <property type="entry name" value="PRK06835.1"/>
    <property type="match status" value="1"/>
</dbReference>
<dbReference type="InterPro" id="IPR027417">
    <property type="entry name" value="P-loop_NTPase"/>
</dbReference>
<protein>
    <submittedName>
        <fullName evidence="3">ATP-binding protein</fullName>
    </submittedName>
</protein>
<dbReference type="Pfam" id="PF01695">
    <property type="entry name" value="IstB_IS21"/>
    <property type="match status" value="1"/>
</dbReference>
<dbReference type="GO" id="GO:0005524">
    <property type="term" value="F:ATP binding"/>
    <property type="evidence" value="ECO:0007669"/>
    <property type="project" value="UniProtKB-KW"/>
</dbReference>
<evidence type="ECO:0000313" key="3">
    <source>
        <dbReference type="EMBL" id="HIQ68081.1"/>
    </source>
</evidence>